<dbReference type="EMBL" id="JAANQT010017938">
    <property type="protein sequence ID" value="KAG1271440.1"/>
    <property type="molecule type" value="Genomic_DNA"/>
</dbReference>
<reference evidence="1" key="1">
    <citation type="journal article" date="2020" name="Microb. Genom.">
        <title>Genetic diversity of clinical and environmental Mucorales isolates obtained from an investigation of mucormycosis cases among solid organ transplant recipients.</title>
        <authorList>
            <person name="Nguyen M.H."/>
            <person name="Kaul D."/>
            <person name="Muto C."/>
            <person name="Cheng S.J."/>
            <person name="Richter R.A."/>
            <person name="Bruno V.M."/>
            <person name="Liu G."/>
            <person name="Beyhan S."/>
            <person name="Sundermann A.J."/>
            <person name="Mounaud S."/>
            <person name="Pasculle A.W."/>
            <person name="Nierman W.C."/>
            <person name="Driscoll E."/>
            <person name="Cumbie R."/>
            <person name="Clancy C.J."/>
            <person name="Dupont C.L."/>
        </authorList>
    </citation>
    <scope>NUCLEOTIDE SEQUENCE</scope>
    <source>
        <strain evidence="1">GL11</strain>
    </source>
</reference>
<protein>
    <submittedName>
        <fullName evidence="1">Uncharacterized protein</fullName>
    </submittedName>
</protein>
<name>A0A9P6WQX6_RHIOR</name>
<dbReference type="Proteomes" id="UP000716291">
    <property type="component" value="Unassembled WGS sequence"/>
</dbReference>
<proteinExistence type="predicted"/>
<evidence type="ECO:0000313" key="2">
    <source>
        <dbReference type="Proteomes" id="UP000716291"/>
    </source>
</evidence>
<organism evidence="1 2">
    <name type="scientific">Rhizopus oryzae</name>
    <name type="common">Mucormycosis agent</name>
    <name type="synonym">Rhizopus arrhizus var. delemar</name>
    <dbReference type="NCBI Taxonomy" id="64495"/>
    <lineage>
        <taxon>Eukaryota</taxon>
        <taxon>Fungi</taxon>
        <taxon>Fungi incertae sedis</taxon>
        <taxon>Mucoromycota</taxon>
        <taxon>Mucoromycotina</taxon>
        <taxon>Mucoromycetes</taxon>
        <taxon>Mucorales</taxon>
        <taxon>Mucorineae</taxon>
        <taxon>Rhizopodaceae</taxon>
        <taxon>Rhizopus</taxon>
    </lineage>
</organism>
<gene>
    <name evidence="1" type="ORF">G6F64_015595</name>
</gene>
<sequence length="69" mass="7524">MPLESSSAWSSRTSWKWGSSCLCWSQPGLKVSRLPSNMPWNSPITVPLLRNTSQFCAGSPPVTEKPSAS</sequence>
<keyword evidence="2" id="KW-1185">Reference proteome</keyword>
<dbReference type="AlphaFoldDB" id="A0A9P6WQX6"/>
<accession>A0A9P6WQX6</accession>
<evidence type="ECO:0000313" key="1">
    <source>
        <dbReference type="EMBL" id="KAG1271440.1"/>
    </source>
</evidence>
<comment type="caution">
    <text evidence="1">The sequence shown here is derived from an EMBL/GenBank/DDBJ whole genome shotgun (WGS) entry which is preliminary data.</text>
</comment>